<evidence type="ECO:0000313" key="1">
    <source>
        <dbReference type="EMBL" id="CAI5758143.1"/>
    </source>
</evidence>
<organism evidence="1 2">
    <name type="scientific">Candida verbasci</name>
    <dbReference type="NCBI Taxonomy" id="1227364"/>
    <lineage>
        <taxon>Eukaryota</taxon>
        <taxon>Fungi</taxon>
        <taxon>Dikarya</taxon>
        <taxon>Ascomycota</taxon>
        <taxon>Saccharomycotina</taxon>
        <taxon>Pichiomycetes</taxon>
        <taxon>Debaryomycetaceae</taxon>
        <taxon>Candida/Lodderomyces clade</taxon>
        <taxon>Candida</taxon>
    </lineage>
</organism>
<reference evidence="1" key="1">
    <citation type="submission" date="2022-12" db="EMBL/GenBank/DDBJ databases">
        <authorList>
            <person name="Brejova B."/>
        </authorList>
    </citation>
    <scope>NUCLEOTIDE SEQUENCE</scope>
</reference>
<dbReference type="Proteomes" id="UP001152885">
    <property type="component" value="Unassembled WGS sequence"/>
</dbReference>
<accession>A0A9W4TTQ3</accession>
<comment type="caution">
    <text evidence="1">The sequence shown here is derived from an EMBL/GenBank/DDBJ whole genome shotgun (WGS) entry which is preliminary data.</text>
</comment>
<keyword evidence="2" id="KW-1185">Reference proteome</keyword>
<gene>
    <name evidence="1" type="ORF">CANVERA_P2656</name>
</gene>
<dbReference type="EMBL" id="CANTUO010000002">
    <property type="protein sequence ID" value="CAI5758143.1"/>
    <property type="molecule type" value="Genomic_DNA"/>
</dbReference>
<name>A0A9W4TTQ3_9ASCO</name>
<evidence type="ECO:0000313" key="2">
    <source>
        <dbReference type="Proteomes" id="UP001152885"/>
    </source>
</evidence>
<proteinExistence type="predicted"/>
<dbReference type="AlphaFoldDB" id="A0A9W4TTQ3"/>
<protein>
    <submittedName>
        <fullName evidence="1">Uncharacterized protein</fullName>
    </submittedName>
</protein>
<sequence length="83" mass="9628">MGDKKFRDTLDEMIFYLNLMYILQSKEFANIYPTIVIQSSLLLTCNEVLAKPNTLELPIKRSITESTKLIKKWNSKGKECVDI</sequence>